<evidence type="ECO:0000313" key="2">
    <source>
        <dbReference type="Proteomes" id="UP000292082"/>
    </source>
</evidence>
<organism evidence="1 2">
    <name type="scientific">Dichomitus squalens</name>
    <dbReference type="NCBI Taxonomy" id="114155"/>
    <lineage>
        <taxon>Eukaryota</taxon>
        <taxon>Fungi</taxon>
        <taxon>Dikarya</taxon>
        <taxon>Basidiomycota</taxon>
        <taxon>Agaricomycotina</taxon>
        <taxon>Agaricomycetes</taxon>
        <taxon>Polyporales</taxon>
        <taxon>Polyporaceae</taxon>
        <taxon>Dichomitus</taxon>
    </lineage>
</organism>
<dbReference type="Proteomes" id="UP000292082">
    <property type="component" value="Unassembled WGS sequence"/>
</dbReference>
<name>A0A4Q9PK44_9APHY</name>
<dbReference type="EMBL" id="ML145188">
    <property type="protein sequence ID" value="TBU54481.1"/>
    <property type="molecule type" value="Genomic_DNA"/>
</dbReference>
<evidence type="ECO:0000313" key="1">
    <source>
        <dbReference type="EMBL" id="TBU54481.1"/>
    </source>
</evidence>
<keyword evidence="2" id="KW-1185">Reference proteome</keyword>
<dbReference type="AlphaFoldDB" id="A0A4Q9PK44"/>
<protein>
    <submittedName>
        <fullName evidence="1">Uncharacterized protein</fullName>
    </submittedName>
</protein>
<proteinExistence type="predicted"/>
<reference evidence="1 2" key="1">
    <citation type="submission" date="2019-01" db="EMBL/GenBank/DDBJ databases">
        <title>Draft genome sequences of three monokaryotic isolates of the white-rot basidiomycete fungus Dichomitus squalens.</title>
        <authorList>
            <consortium name="DOE Joint Genome Institute"/>
            <person name="Lopez S.C."/>
            <person name="Andreopoulos B."/>
            <person name="Pangilinan J."/>
            <person name="Lipzen A."/>
            <person name="Riley R."/>
            <person name="Ahrendt S."/>
            <person name="Ng V."/>
            <person name="Barry K."/>
            <person name="Daum C."/>
            <person name="Grigoriev I.V."/>
            <person name="Hilden K.S."/>
            <person name="Makela M.R."/>
            <person name="de Vries R.P."/>
        </authorList>
    </citation>
    <scope>NUCLEOTIDE SEQUENCE [LARGE SCALE GENOMIC DNA]</scope>
    <source>
        <strain evidence="1 2">CBS 464.89</strain>
    </source>
</reference>
<sequence>MTAFLGQCQNKREGLRKLLVNARKGQRSLREQSRTGAYSALSCKSGKENKQPSTPADPVCVAPSLSPALLSLWTATYSSSCHTLGHNRTPIGLWSVESVDELRIWILDLLCCLGCESTLWSCPILTGRSTNVLEWEWTYRIVCVILRPCRLKNASAACHDLLRQLAFSRTFSVPTTSISYKEDK</sequence>
<gene>
    <name evidence="1" type="ORF">BD310DRAFT_75289</name>
</gene>
<accession>A0A4Q9PK44</accession>